<reference evidence="4 5" key="1">
    <citation type="journal article" date="2020" name="Nat. Food">
        <title>A phased Vanilla planifolia genome enables genetic improvement of flavour and production.</title>
        <authorList>
            <person name="Hasing T."/>
            <person name="Tang H."/>
            <person name="Brym M."/>
            <person name="Khazi F."/>
            <person name="Huang T."/>
            <person name="Chambers A.H."/>
        </authorList>
    </citation>
    <scope>NUCLEOTIDE SEQUENCE [LARGE SCALE GENOMIC DNA]</scope>
    <source>
        <tissue evidence="2">Leaf</tissue>
    </source>
</reference>
<evidence type="ECO:0000313" key="2">
    <source>
        <dbReference type="EMBL" id="KAG0498874.1"/>
    </source>
</evidence>
<dbReference type="PANTHER" id="PTHR36030:SF1">
    <property type="entry name" value="CALMODULIN-BINDING DOMAIN-CONTAINING PROTEIN"/>
    <property type="match status" value="1"/>
</dbReference>
<dbReference type="OrthoDB" id="911847at2759"/>
<evidence type="ECO:0000256" key="1">
    <source>
        <dbReference type="SAM" id="MobiDB-lite"/>
    </source>
</evidence>
<accession>A0A835RVD3</accession>
<dbReference type="AlphaFoldDB" id="A0A835RVD3"/>
<gene>
    <name evidence="3" type="ORF">HPP92_003172</name>
    <name evidence="2" type="ORF">HPP92_003565</name>
</gene>
<keyword evidence="4" id="KW-1185">Reference proteome</keyword>
<evidence type="ECO:0000313" key="5">
    <source>
        <dbReference type="Proteomes" id="UP000639772"/>
    </source>
</evidence>
<evidence type="ECO:0000313" key="4">
    <source>
        <dbReference type="Proteomes" id="UP000636800"/>
    </source>
</evidence>
<feature type="compositionally biased region" description="Polar residues" evidence="1">
    <location>
        <begin position="73"/>
        <end position="85"/>
    </location>
</feature>
<evidence type="ECO:0000313" key="3">
    <source>
        <dbReference type="EMBL" id="KAG0503100.1"/>
    </source>
</evidence>
<sequence>MEVNRQRKGVKAKLGMSFYLAPKPSSVPYSNRVRTPPSSSMPSTAFFGENDEFILSKPIQKPLTMKKGGGDRYSNQNMAYGSNSGDDYDNVDKRSATYIRCVQERFRLEQMECDA</sequence>
<organism evidence="2 4">
    <name type="scientific">Vanilla planifolia</name>
    <name type="common">Vanilla</name>
    <dbReference type="NCBI Taxonomy" id="51239"/>
    <lineage>
        <taxon>Eukaryota</taxon>
        <taxon>Viridiplantae</taxon>
        <taxon>Streptophyta</taxon>
        <taxon>Embryophyta</taxon>
        <taxon>Tracheophyta</taxon>
        <taxon>Spermatophyta</taxon>
        <taxon>Magnoliopsida</taxon>
        <taxon>Liliopsida</taxon>
        <taxon>Asparagales</taxon>
        <taxon>Orchidaceae</taxon>
        <taxon>Vanilloideae</taxon>
        <taxon>Vanilleae</taxon>
        <taxon>Vanilla</taxon>
    </lineage>
</organism>
<dbReference type="EMBL" id="JADCNL010000001">
    <property type="protein sequence ID" value="KAG0498874.1"/>
    <property type="molecule type" value="Genomic_DNA"/>
</dbReference>
<dbReference type="EMBL" id="JADCNM010000001">
    <property type="protein sequence ID" value="KAG0503100.1"/>
    <property type="molecule type" value="Genomic_DNA"/>
</dbReference>
<proteinExistence type="predicted"/>
<name>A0A835RVD3_VANPL</name>
<protein>
    <submittedName>
        <fullName evidence="2">Uncharacterized protein</fullName>
    </submittedName>
</protein>
<dbReference type="Proteomes" id="UP000639772">
    <property type="component" value="Chromosome 1"/>
</dbReference>
<dbReference type="PANTHER" id="PTHR36030">
    <property type="entry name" value="CALMODULIN-BINDING DOMAIN-CONTAINING PROTEIN"/>
    <property type="match status" value="1"/>
</dbReference>
<comment type="caution">
    <text evidence="2">The sequence shown here is derived from an EMBL/GenBank/DDBJ whole genome shotgun (WGS) entry which is preliminary data.</text>
</comment>
<feature type="region of interest" description="Disordered" evidence="1">
    <location>
        <begin position="64"/>
        <end position="87"/>
    </location>
</feature>
<dbReference type="Proteomes" id="UP000636800">
    <property type="component" value="Chromosome 1"/>
</dbReference>